<dbReference type="SUPFAM" id="SSF53254">
    <property type="entry name" value="Phosphoglycerate mutase-like"/>
    <property type="match status" value="1"/>
</dbReference>
<dbReference type="Pfam" id="PF00300">
    <property type="entry name" value="His_Phos_1"/>
    <property type="match status" value="1"/>
</dbReference>
<protein>
    <submittedName>
        <fullName evidence="2">Phosphohistidine phosphatase SixA</fullName>
    </submittedName>
</protein>
<keyword evidence="1" id="KW-0472">Membrane</keyword>
<proteinExistence type="predicted"/>
<keyword evidence="1" id="KW-0812">Transmembrane</keyword>
<keyword evidence="1" id="KW-1133">Transmembrane helix</keyword>
<gene>
    <name evidence="2" type="ORF">SAMN05216605_102326</name>
</gene>
<dbReference type="Proteomes" id="UP000182894">
    <property type="component" value="Unassembled WGS sequence"/>
</dbReference>
<dbReference type="AlphaFoldDB" id="A0A1G7V156"/>
<evidence type="ECO:0000256" key="1">
    <source>
        <dbReference type="SAM" id="Phobius"/>
    </source>
</evidence>
<feature type="transmembrane region" description="Helical" evidence="1">
    <location>
        <begin position="25"/>
        <end position="43"/>
    </location>
</feature>
<dbReference type="OrthoDB" id="6195868at2"/>
<dbReference type="Gene3D" id="3.40.50.1240">
    <property type="entry name" value="Phosphoglycerate mutase-like"/>
    <property type="match status" value="1"/>
</dbReference>
<evidence type="ECO:0000313" key="3">
    <source>
        <dbReference type="Proteomes" id="UP000182894"/>
    </source>
</evidence>
<reference evidence="3" key="1">
    <citation type="submission" date="2016-10" db="EMBL/GenBank/DDBJ databases">
        <authorList>
            <person name="Varghese N."/>
            <person name="Submissions S."/>
        </authorList>
    </citation>
    <scope>NUCLEOTIDE SEQUENCE [LARGE SCALE GENOMIC DNA]</scope>
    <source>
        <strain evidence="3">ATCC 700689</strain>
    </source>
</reference>
<dbReference type="RefSeq" id="WP_074750671.1">
    <property type="nucleotide sequence ID" value="NZ_FNCO01000002.1"/>
</dbReference>
<sequence>MNSNVSHALDELNARYHALGKSARVGLLALGIVLMAAVCAVALRPAAIADLAEGNHARKANLFSLWDRGDLVVLMRHAERCDHSSNPCLDEADGITVKGRQMAQQVGMAFKNLGLSQVDVYNSPLRRTEQTSAYAFNRTSTGEDWLINCRKTMLEDVLKHKLDHRNMVLVTHSECVAALEQSLNTPAPSSIGYGSSLIVSIDPDTHAARVLGFIDAQDWGKVLAKRP</sequence>
<dbReference type="CDD" id="cd07040">
    <property type="entry name" value="HP"/>
    <property type="match status" value="1"/>
</dbReference>
<evidence type="ECO:0000313" key="2">
    <source>
        <dbReference type="EMBL" id="SDG52680.1"/>
    </source>
</evidence>
<organism evidence="2 3">
    <name type="scientific">Pseudomonas abietaniphila</name>
    <dbReference type="NCBI Taxonomy" id="89065"/>
    <lineage>
        <taxon>Bacteria</taxon>
        <taxon>Pseudomonadati</taxon>
        <taxon>Pseudomonadota</taxon>
        <taxon>Gammaproteobacteria</taxon>
        <taxon>Pseudomonadales</taxon>
        <taxon>Pseudomonadaceae</taxon>
        <taxon>Pseudomonas</taxon>
    </lineage>
</organism>
<dbReference type="STRING" id="89065.SAMN05216605_102326"/>
<dbReference type="InterPro" id="IPR029033">
    <property type="entry name" value="His_PPase_superfam"/>
</dbReference>
<accession>A0A1G7V156</accession>
<dbReference type="EMBL" id="FNCO01000002">
    <property type="protein sequence ID" value="SDG52680.1"/>
    <property type="molecule type" value="Genomic_DNA"/>
</dbReference>
<name>A0A1G7V156_9PSED</name>
<keyword evidence="3" id="KW-1185">Reference proteome</keyword>
<dbReference type="InterPro" id="IPR013078">
    <property type="entry name" value="His_Pase_superF_clade-1"/>
</dbReference>